<gene>
    <name evidence="1" type="ORF">DPX16_9386</name>
</gene>
<dbReference type="EMBL" id="RJVU01051519">
    <property type="protein sequence ID" value="ROL41795.1"/>
    <property type="molecule type" value="Genomic_DNA"/>
</dbReference>
<dbReference type="AlphaFoldDB" id="A0A3N0Y6H3"/>
<evidence type="ECO:0000313" key="2">
    <source>
        <dbReference type="Proteomes" id="UP000281406"/>
    </source>
</evidence>
<comment type="caution">
    <text evidence="1">The sequence shown here is derived from an EMBL/GenBank/DDBJ whole genome shotgun (WGS) entry which is preliminary data.</text>
</comment>
<protein>
    <submittedName>
        <fullName evidence="1">Uncharacterized protein</fullName>
    </submittedName>
</protein>
<proteinExistence type="predicted"/>
<reference evidence="1 2" key="1">
    <citation type="submission" date="2018-10" db="EMBL/GenBank/DDBJ databases">
        <title>Genome assembly for a Yunnan-Guizhou Plateau 3E fish, Anabarilius grahami (Regan), and its evolutionary and genetic applications.</title>
        <authorList>
            <person name="Jiang W."/>
        </authorList>
    </citation>
    <scope>NUCLEOTIDE SEQUENCE [LARGE SCALE GENOMIC DNA]</scope>
    <source>
        <strain evidence="1">AG-KIZ</strain>
        <tissue evidence="1">Muscle</tissue>
    </source>
</reference>
<sequence length="59" mass="5982">MPGVPAQGMAMPGMPAAGGYPAQQAYGAYQGSFPASPAQDPMWGYFTAIAGQVRAAGYL</sequence>
<accession>A0A3N0Y6H3</accession>
<name>A0A3N0Y6H3_ANAGA</name>
<dbReference type="Proteomes" id="UP000281406">
    <property type="component" value="Unassembled WGS sequence"/>
</dbReference>
<evidence type="ECO:0000313" key="1">
    <source>
        <dbReference type="EMBL" id="ROL41795.1"/>
    </source>
</evidence>
<organism evidence="1 2">
    <name type="scientific">Anabarilius grahami</name>
    <name type="common">Kanglang fish</name>
    <name type="synonym">Barilius grahami</name>
    <dbReference type="NCBI Taxonomy" id="495550"/>
    <lineage>
        <taxon>Eukaryota</taxon>
        <taxon>Metazoa</taxon>
        <taxon>Chordata</taxon>
        <taxon>Craniata</taxon>
        <taxon>Vertebrata</taxon>
        <taxon>Euteleostomi</taxon>
        <taxon>Actinopterygii</taxon>
        <taxon>Neopterygii</taxon>
        <taxon>Teleostei</taxon>
        <taxon>Ostariophysi</taxon>
        <taxon>Cypriniformes</taxon>
        <taxon>Xenocyprididae</taxon>
        <taxon>Xenocypridinae</taxon>
        <taxon>Xenocypridinae incertae sedis</taxon>
        <taxon>Anabarilius</taxon>
    </lineage>
</organism>
<keyword evidence="2" id="KW-1185">Reference proteome</keyword>